<organism evidence="1 2">
    <name type="scientific">Phytophthora fragariaefolia</name>
    <dbReference type="NCBI Taxonomy" id="1490495"/>
    <lineage>
        <taxon>Eukaryota</taxon>
        <taxon>Sar</taxon>
        <taxon>Stramenopiles</taxon>
        <taxon>Oomycota</taxon>
        <taxon>Peronosporomycetes</taxon>
        <taxon>Peronosporales</taxon>
        <taxon>Peronosporaceae</taxon>
        <taxon>Phytophthora</taxon>
    </lineage>
</organism>
<evidence type="ECO:0000313" key="2">
    <source>
        <dbReference type="Proteomes" id="UP001165121"/>
    </source>
</evidence>
<dbReference type="AlphaFoldDB" id="A0A9W6Y251"/>
<proteinExistence type="predicted"/>
<protein>
    <submittedName>
        <fullName evidence="1">Unnamed protein product</fullName>
    </submittedName>
</protein>
<dbReference type="Proteomes" id="UP001165121">
    <property type="component" value="Unassembled WGS sequence"/>
</dbReference>
<reference evidence="1" key="1">
    <citation type="submission" date="2023-04" db="EMBL/GenBank/DDBJ databases">
        <title>Phytophthora fragariaefolia NBRC 109709.</title>
        <authorList>
            <person name="Ichikawa N."/>
            <person name="Sato H."/>
            <person name="Tonouchi N."/>
        </authorList>
    </citation>
    <scope>NUCLEOTIDE SEQUENCE</scope>
    <source>
        <strain evidence="1">NBRC 109709</strain>
    </source>
</reference>
<comment type="caution">
    <text evidence="1">The sequence shown here is derived from an EMBL/GenBank/DDBJ whole genome shotgun (WGS) entry which is preliminary data.</text>
</comment>
<dbReference type="EMBL" id="BSXT01002820">
    <property type="protein sequence ID" value="GMF51134.1"/>
    <property type="molecule type" value="Genomic_DNA"/>
</dbReference>
<gene>
    <name evidence="1" type="ORF">Pfra01_002058700</name>
</gene>
<sequence>MQTESAYQSVTALPLGELQSVFHEKIGKRWKYVHTNAMAVAFMLDPSMDLDDLVGSHDENVDDQVGKLAVKCRLVETADDPDWTREILSFKALKRRGGEAMRTKYSSSSPSEYWF</sequence>
<keyword evidence="2" id="KW-1185">Reference proteome</keyword>
<dbReference type="OrthoDB" id="91592at2759"/>
<name>A0A9W6Y251_9STRA</name>
<evidence type="ECO:0000313" key="1">
    <source>
        <dbReference type="EMBL" id="GMF51134.1"/>
    </source>
</evidence>
<accession>A0A9W6Y251</accession>